<evidence type="ECO:0000313" key="2">
    <source>
        <dbReference type="Proteomes" id="UP000827976"/>
    </source>
</evidence>
<sequence length="276" mass="30976">MGKNIIVGEEYCKPKPIQLAFSTTIKGVKKKDLAITDLDGKALFWLSSDVANKKKWFILDAATGFPLLSIIKETWTLHTRWQAFRAGEDTDEKNHLFTVKKSTILKIHKEWDVFLAANTRELESDFKITGEFSKRSIKVFYKQNPTAAIAEMSQHDNVVKVRLANDAFRVTISPNIDFAFIASLICILHQFQQKQDAPKAGNTMANTIVKSVIEGAALGAASGQGTSSTSANNQETQEENDDDSDDQKEEGDDDVDDDDDHPEEEEEEEEDEEEEE</sequence>
<dbReference type="Proteomes" id="UP000827976">
    <property type="component" value="Chromosome 12"/>
</dbReference>
<name>A0ACB7V2X9_DIOAL</name>
<comment type="caution">
    <text evidence="1">The sequence shown here is derived from an EMBL/GenBank/DDBJ whole genome shotgun (WGS) entry which is preliminary data.</text>
</comment>
<evidence type="ECO:0000313" key="1">
    <source>
        <dbReference type="EMBL" id="KAH7667516.1"/>
    </source>
</evidence>
<protein>
    <submittedName>
        <fullName evidence="1">LURP-one-related protein</fullName>
    </submittedName>
</protein>
<reference evidence="2" key="1">
    <citation type="journal article" date="2022" name="Nat. Commun.">
        <title>Chromosome evolution and the genetic basis of agronomically important traits in greater yam.</title>
        <authorList>
            <person name="Bredeson J.V."/>
            <person name="Lyons J.B."/>
            <person name="Oniyinde I.O."/>
            <person name="Okereke N.R."/>
            <person name="Kolade O."/>
            <person name="Nnabue I."/>
            <person name="Nwadili C.O."/>
            <person name="Hribova E."/>
            <person name="Parker M."/>
            <person name="Nwogha J."/>
            <person name="Shu S."/>
            <person name="Carlson J."/>
            <person name="Kariba R."/>
            <person name="Muthemba S."/>
            <person name="Knop K."/>
            <person name="Barton G.J."/>
            <person name="Sherwood A.V."/>
            <person name="Lopez-Montes A."/>
            <person name="Asiedu R."/>
            <person name="Jamnadass R."/>
            <person name="Muchugi A."/>
            <person name="Goodstein D."/>
            <person name="Egesi C.N."/>
            <person name="Featherston J."/>
            <person name="Asfaw A."/>
            <person name="Simpson G.G."/>
            <person name="Dolezel J."/>
            <person name="Hendre P.S."/>
            <person name="Van Deynze A."/>
            <person name="Kumar P.L."/>
            <person name="Obidiegwu J.E."/>
            <person name="Bhattacharjee R."/>
            <person name="Rokhsar D.S."/>
        </authorList>
    </citation>
    <scope>NUCLEOTIDE SEQUENCE [LARGE SCALE GENOMIC DNA]</scope>
    <source>
        <strain evidence="2">cv. TDa95/00328</strain>
    </source>
</reference>
<accession>A0ACB7V2X9</accession>
<dbReference type="EMBL" id="CM037022">
    <property type="protein sequence ID" value="KAH7667516.1"/>
    <property type="molecule type" value="Genomic_DNA"/>
</dbReference>
<gene>
    <name evidence="1" type="ORF">IHE45_12G063800</name>
</gene>
<keyword evidence="2" id="KW-1185">Reference proteome</keyword>
<proteinExistence type="predicted"/>
<organism evidence="1 2">
    <name type="scientific">Dioscorea alata</name>
    <name type="common">Purple yam</name>
    <dbReference type="NCBI Taxonomy" id="55571"/>
    <lineage>
        <taxon>Eukaryota</taxon>
        <taxon>Viridiplantae</taxon>
        <taxon>Streptophyta</taxon>
        <taxon>Embryophyta</taxon>
        <taxon>Tracheophyta</taxon>
        <taxon>Spermatophyta</taxon>
        <taxon>Magnoliopsida</taxon>
        <taxon>Liliopsida</taxon>
        <taxon>Dioscoreales</taxon>
        <taxon>Dioscoreaceae</taxon>
        <taxon>Dioscorea</taxon>
    </lineage>
</organism>